<comment type="caution">
    <text evidence="2">The sequence shown here is derived from an EMBL/GenBank/DDBJ whole genome shotgun (WGS) entry which is preliminary data.</text>
</comment>
<reference evidence="2 3" key="1">
    <citation type="submission" date="2019-05" db="EMBL/GenBank/DDBJ databases">
        <title>Draft genome sequence of Actinomadura geliboluensis A8036.</title>
        <authorList>
            <person name="Saricaoglu S."/>
            <person name="Isik K."/>
        </authorList>
    </citation>
    <scope>NUCLEOTIDE SEQUENCE [LARGE SCALE GENOMIC DNA]</scope>
    <source>
        <strain evidence="2 3">A8036</strain>
    </source>
</reference>
<dbReference type="RefSeq" id="WP_138636552.1">
    <property type="nucleotide sequence ID" value="NZ_JASWDG010000023.1"/>
</dbReference>
<dbReference type="AlphaFoldDB" id="A0A5S4H5M0"/>
<dbReference type="EMBL" id="VCKZ01000072">
    <property type="protein sequence ID" value="TMR40044.1"/>
    <property type="molecule type" value="Genomic_DNA"/>
</dbReference>
<sequence length="230" mass="23764">MAGDAARVGTVSVRLRRVPTGRAVRRLLVLGGLLIAGWLLGCAAQSAHADELPPPAAHLAAKAPVLERAAAIVHEHEPVKRAVAPVTADVPPAAVPELPPPVRQAPVRPGVRRPDVVRSSTSAVRVATRPRPDVHLPARGHRAPAVSKVEHTRPAIGHAPRHAVQHPAPPAPERHGDHSDAAGIGGGVTAGFPDTVTWVPPPPRAPLARVSGALPPAVRTAADEPSFAPD</sequence>
<evidence type="ECO:0000313" key="2">
    <source>
        <dbReference type="EMBL" id="TMR40044.1"/>
    </source>
</evidence>
<name>A0A5S4H5M0_9ACTN</name>
<evidence type="ECO:0000313" key="3">
    <source>
        <dbReference type="Proteomes" id="UP000305238"/>
    </source>
</evidence>
<protein>
    <submittedName>
        <fullName evidence="2">Uncharacterized protein</fullName>
    </submittedName>
</protein>
<feature type="compositionally biased region" description="Low complexity" evidence="1">
    <location>
        <begin position="117"/>
        <end position="128"/>
    </location>
</feature>
<accession>A0A5S4H5M0</accession>
<dbReference type="OrthoDB" id="3483937at2"/>
<feature type="region of interest" description="Disordered" evidence="1">
    <location>
        <begin position="161"/>
        <end position="185"/>
    </location>
</feature>
<proteinExistence type="predicted"/>
<feature type="region of interest" description="Disordered" evidence="1">
    <location>
        <begin position="203"/>
        <end position="230"/>
    </location>
</feature>
<evidence type="ECO:0000256" key="1">
    <source>
        <dbReference type="SAM" id="MobiDB-lite"/>
    </source>
</evidence>
<gene>
    <name evidence="2" type="ORF">ETD96_12835</name>
</gene>
<organism evidence="2 3">
    <name type="scientific">Actinomadura geliboluensis</name>
    <dbReference type="NCBI Taxonomy" id="882440"/>
    <lineage>
        <taxon>Bacteria</taxon>
        <taxon>Bacillati</taxon>
        <taxon>Actinomycetota</taxon>
        <taxon>Actinomycetes</taxon>
        <taxon>Streptosporangiales</taxon>
        <taxon>Thermomonosporaceae</taxon>
        <taxon>Actinomadura</taxon>
    </lineage>
</organism>
<feature type="region of interest" description="Disordered" evidence="1">
    <location>
        <begin position="95"/>
        <end position="128"/>
    </location>
</feature>
<keyword evidence="3" id="KW-1185">Reference proteome</keyword>
<dbReference type="Proteomes" id="UP000305238">
    <property type="component" value="Unassembled WGS sequence"/>
</dbReference>